<dbReference type="Pfam" id="PF00017">
    <property type="entry name" value="SH2"/>
    <property type="match status" value="1"/>
</dbReference>
<proteinExistence type="predicted"/>
<dbReference type="PANTHER" id="PTHR14388">
    <property type="entry name" value="T CELL-SPECIFIC ADAPTER PROTEIN TSAD"/>
    <property type="match status" value="1"/>
</dbReference>
<feature type="region of interest" description="Disordered" evidence="3">
    <location>
        <begin position="146"/>
        <end position="174"/>
    </location>
</feature>
<evidence type="ECO:0000256" key="2">
    <source>
        <dbReference type="PROSITE-ProRule" id="PRU00191"/>
    </source>
</evidence>
<dbReference type="GeneID" id="103396990"/>
<dbReference type="PRINTS" id="PR00401">
    <property type="entry name" value="SH2DOMAIN"/>
</dbReference>
<feature type="region of interest" description="Disordered" evidence="3">
    <location>
        <begin position="210"/>
        <end position="267"/>
    </location>
</feature>
<dbReference type="PANTHER" id="PTHR14388:SF3">
    <property type="entry name" value="HEMATOPOIETIC SH2 DOMAIN-CONTAINING PROTEIN"/>
    <property type="match status" value="1"/>
</dbReference>
<feature type="domain" description="SH2" evidence="4">
    <location>
        <begin position="33"/>
        <end position="124"/>
    </location>
</feature>
<dbReference type="RefSeq" id="XP_024909322.1">
    <property type="nucleotide sequence ID" value="XM_025053554.1"/>
</dbReference>
<dbReference type="Ensembl" id="ENSCSET00000031365.1">
    <property type="protein sequence ID" value="ENSCSEP00000030958.1"/>
    <property type="gene ID" value="ENSCSEG00000019815.1"/>
</dbReference>
<dbReference type="GeneTree" id="ENSGT00940000161678"/>
<dbReference type="InterPro" id="IPR036860">
    <property type="entry name" value="SH2_dom_sf"/>
</dbReference>
<organism evidence="5 6">
    <name type="scientific">Cynoglossus semilaevis</name>
    <name type="common">Tongue sole</name>
    <dbReference type="NCBI Taxonomy" id="244447"/>
    <lineage>
        <taxon>Eukaryota</taxon>
        <taxon>Metazoa</taxon>
        <taxon>Chordata</taxon>
        <taxon>Craniata</taxon>
        <taxon>Vertebrata</taxon>
        <taxon>Euteleostomi</taxon>
        <taxon>Actinopterygii</taxon>
        <taxon>Neopterygii</taxon>
        <taxon>Teleostei</taxon>
        <taxon>Neoteleostei</taxon>
        <taxon>Acanthomorphata</taxon>
        <taxon>Carangaria</taxon>
        <taxon>Pleuronectiformes</taxon>
        <taxon>Pleuronectoidei</taxon>
        <taxon>Cynoglossidae</taxon>
        <taxon>Cynoglossinae</taxon>
        <taxon>Cynoglossus</taxon>
    </lineage>
</organism>
<feature type="compositionally biased region" description="Polar residues" evidence="3">
    <location>
        <begin position="234"/>
        <end position="262"/>
    </location>
</feature>
<dbReference type="SMART" id="SM00252">
    <property type="entry name" value="SH2"/>
    <property type="match status" value="1"/>
</dbReference>
<dbReference type="GO" id="GO:0005737">
    <property type="term" value="C:cytoplasm"/>
    <property type="evidence" value="ECO:0007669"/>
    <property type="project" value="TreeGrafter"/>
</dbReference>
<dbReference type="Gene3D" id="3.30.505.10">
    <property type="entry name" value="SH2 domain"/>
    <property type="match status" value="1"/>
</dbReference>
<evidence type="ECO:0000259" key="4">
    <source>
        <dbReference type="PROSITE" id="PS50001"/>
    </source>
</evidence>
<dbReference type="InParanoid" id="A0A3P8WU52"/>
<dbReference type="PROSITE" id="PS50001">
    <property type="entry name" value="SH2"/>
    <property type="match status" value="1"/>
</dbReference>
<dbReference type="KEGG" id="csem:103396990"/>
<reference evidence="5" key="3">
    <citation type="submission" date="2025-09" db="UniProtKB">
        <authorList>
            <consortium name="Ensembl"/>
        </authorList>
    </citation>
    <scope>IDENTIFICATION</scope>
</reference>
<reference evidence="5" key="2">
    <citation type="submission" date="2025-08" db="UniProtKB">
        <authorList>
            <consortium name="Ensembl"/>
        </authorList>
    </citation>
    <scope>IDENTIFICATION</scope>
</reference>
<name>A0A3P8WU52_CYNSE</name>
<dbReference type="OMA" id="SVPDWFH"/>
<reference evidence="5 6" key="1">
    <citation type="journal article" date="2014" name="Nat. Genet.">
        <title>Whole-genome sequence of a flatfish provides insights into ZW sex chromosome evolution and adaptation to a benthic lifestyle.</title>
        <authorList>
            <person name="Chen S."/>
            <person name="Zhang G."/>
            <person name="Shao C."/>
            <person name="Huang Q."/>
            <person name="Liu G."/>
            <person name="Zhang P."/>
            <person name="Song W."/>
            <person name="An N."/>
            <person name="Chalopin D."/>
            <person name="Volff J.N."/>
            <person name="Hong Y."/>
            <person name="Li Q."/>
            <person name="Sha Z."/>
            <person name="Zhou H."/>
            <person name="Xie M."/>
            <person name="Yu Q."/>
            <person name="Liu Y."/>
            <person name="Xiang H."/>
            <person name="Wang N."/>
            <person name="Wu K."/>
            <person name="Yang C."/>
            <person name="Zhou Q."/>
            <person name="Liao X."/>
            <person name="Yang L."/>
            <person name="Hu Q."/>
            <person name="Zhang J."/>
            <person name="Meng L."/>
            <person name="Jin L."/>
            <person name="Tian Y."/>
            <person name="Lian J."/>
            <person name="Yang J."/>
            <person name="Miao G."/>
            <person name="Liu S."/>
            <person name="Liang Z."/>
            <person name="Yan F."/>
            <person name="Li Y."/>
            <person name="Sun B."/>
            <person name="Zhang H."/>
            <person name="Zhang J."/>
            <person name="Zhu Y."/>
            <person name="Du M."/>
            <person name="Zhao Y."/>
            <person name="Schartl M."/>
            <person name="Tang Q."/>
            <person name="Wang J."/>
        </authorList>
    </citation>
    <scope>NUCLEOTIDE SEQUENCE</scope>
</reference>
<dbReference type="AlphaFoldDB" id="A0A3P8WU52"/>
<accession>A0A3P8WU52</accession>
<dbReference type="RefSeq" id="XP_024909325.1">
    <property type="nucleotide sequence ID" value="XM_025053557.1"/>
</dbReference>
<sequence length="351" mass="40091">MDRSQSLEEQQTLSWFTQSHINSIIRKGIIPEWFHGVISRKMAEELLKIKPPGYFLIRVSESRVGYTLSYRASDRCRHFMIDILEGGHYVIVGETMPHRFLQDLIDFHRKTPIMPFNEVLTVACKQSLDDRINYAELVFNKRHQKSNDLLPPSNPIQPKWTNNQSEEEVPPPLPYRQQTVVNSAALHPSSNENRLYPSLEEEVSPVSVSRSWNNSSAKYPPANQPPEIPARNYIPSTEDNQTYFRTGSAPGSPSISRAMDQSTKSDDMRPWVSFNLKNLKKKFIKRNPSLEHTYAEIAETQDVNEYQEITGELSTGGATVYCDPPDVTLSDGVTPYEYLTPPPFAPGYRKT</sequence>
<evidence type="ECO:0000256" key="1">
    <source>
        <dbReference type="ARBA" id="ARBA00022999"/>
    </source>
</evidence>
<dbReference type="InterPro" id="IPR000980">
    <property type="entry name" value="SH2"/>
</dbReference>
<dbReference type="SUPFAM" id="SSF55550">
    <property type="entry name" value="SH2 domain"/>
    <property type="match status" value="1"/>
</dbReference>
<protein>
    <submittedName>
        <fullName evidence="5">Hematopoietic SH2 domain containing</fullName>
    </submittedName>
</protein>
<dbReference type="OrthoDB" id="67310at2759"/>
<evidence type="ECO:0000313" key="5">
    <source>
        <dbReference type="Ensembl" id="ENSCSEP00000030958.1"/>
    </source>
</evidence>
<evidence type="ECO:0000256" key="3">
    <source>
        <dbReference type="SAM" id="MobiDB-lite"/>
    </source>
</evidence>
<dbReference type="Proteomes" id="UP000265120">
    <property type="component" value="Chromosome 2"/>
</dbReference>
<keyword evidence="6" id="KW-1185">Reference proteome</keyword>
<evidence type="ECO:0000313" key="6">
    <source>
        <dbReference type="Proteomes" id="UP000265120"/>
    </source>
</evidence>
<keyword evidence="1 2" id="KW-0727">SH2 domain</keyword>
<dbReference type="FunCoup" id="A0A3P8WU52">
    <property type="interactions" value="578"/>
</dbReference>